<feature type="transmembrane region" description="Helical" evidence="6">
    <location>
        <begin position="275"/>
        <end position="297"/>
    </location>
</feature>
<evidence type="ECO:0000313" key="8">
    <source>
        <dbReference type="EMBL" id="GGX53921.1"/>
    </source>
</evidence>
<dbReference type="Gene3D" id="3.40.1710.10">
    <property type="entry name" value="abc type-2 transporter like domain"/>
    <property type="match status" value="1"/>
</dbReference>
<evidence type="ECO:0000256" key="1">
    <source>
        <dbReference type="ARBA" id="ARBA00004651"/>
    </source>
</evidence>
<gene>
    <name evidence="8" type="ORF">GCM10007392_21540</name>
</gene>
<proteinExistence type="predicted"/>
<dbReference type="Proteomes" id="UP000626148">
    <property type="component" value="Unassembled WGS sequence"/>
</dbReference>
<evidence type="ECO:0000256" key="6">
    <source>
        <dbReference type="SAM" id="Phobius"/>
    </source>
</evidence>
<evidence type="ECO:0000256" key="5">
    <source>
        <dbReference type="ARBA" id="ARBA00023136"/>
    </source>
</evidence>
<keyword evidence="4 6" id="KW-1133">Transmembrane helix</keyword>
<keyword evidence="2" id="KW-1003">Cell membrane</keyword>
<sequence length="396" mass="43803">MADTRAGWQPGRLLRREGRRMLTQPGYAFLLFLAPLLAWGLLNGIVAEPQVRAVPFQVVDLDRTPASRDLAYRLGTSSTLDVRVQHQGTDAALAAVRESSAFGYLVIEHGFSEQLAYGLPQTVPAYVNQQSYMMGTLLGNELVRFIIERSLRETAALFMTQGELKEQAQARVVPIQTQRAVFGNQWLNYRSFLLGALQLHVWHVLVVLVTMVSVGHEFRDDSVNDWSRLSGGRLVPALLGKLLLPGVVLFSWVLLAHIHTLDALSLPWTDRLGTLAVVSLVVQLFYQAVALVVILLIRNLRRALSLAAVYTLPAFAFIGVTFPVAAMNPLARFWQELLPVGTLVRLQDSIVHMGGLLDTAITAVAPIFWVTLALLPPALWMLHSTLNQTDGEPHTP</sequence>
<dbReference type="EMBL" id="BMXR01000005">
    <property type="protein sequence ID" value="GGX53921.1"/>
    <property type="molecule type" value="Genomic_DNA"/>
</dbReference>
<evidence type="ECO:0000256" key="3">
    <source>
        <dbReference type="ARBA" id="ARBA00022692"/>
    </source>
</evidence>
<feature type="transmembrane region" description="Helical" evidence="6">
    <location>
        <begin position="309"/>
        <end position="330"/>
    </location>
</feature>
<feature type="domain" description="ABC-2 type transporter transmembrane" evidence="7">
    <location>
        <begin position="29"/>
        <end position="374"/>
    </location>
</feature>
<evidence type="ECO:0000259" key="7">
    <source>
        <dbReference type="Pfam" id="PF12698"/>
    </source>
</evidence>
<reference evidence="8" key="1">
    <citation type="journal article" date="2014" name="Int. J. Syst. Evol. Microbiol.">
        <title>Complete genome sequence of Corynebacterium casei LMG S-19264T (=DSM 44701T), isolated from a smear-ripened cheese.</title>
        <authorList>
            <consortium name="US DOE Joint Genome Institute (JGI-PGF)"/>
            <person name="Walter F."/>
            <person name="Albersmeier A."/>
            <person name="Kalinowski J."/>
            <person name="Ruckert C."/>
        </authorList>
    </citation>
    <scope>NUCLEOTIDE SEQUENCE</scope>
    <source>
        <strain evidence="8">KCTC 22169</strain>
    </source>
</reference>
<dbReference type="PANTHER" id="PTHR30294">
    <property type="entry name" value="MEMBRANE COMPONENT OF ABC TRANSPORTER YHHJ-RELATED"/>
    <property type="match status" value="1"/>
</dbReference>
<dbReference type="Pfam" id="PF12698">
    <property type="entry name" value="ABC2_membrane_3"/>
    <property type="match status" value="1"/>
</dbReference>
<dbReference type="AlphaFoldDB" id="A0A918N9K7"/>
<feature type="transmembrane region" description="Helical" evidence="6">
    <location>
        <begin position="234"/>
        <end position="255"/>
    </location>
</feature>
<evidence type="ECO:0000256" key="4">
    <source>
        <dbReference type="ARBA" id="ARBA00022989"/>
    </source>
</evidence>
<feature type="transmembrane region" description="Helical" evidence="6">
    <location>
        <begin position="21"/>
        <end position="42"/>
    </location>
</feature>
<dbReference type="RefSeq" id="WP_189608554.1">
    <property type="nucleotide sequence ID" value="NZ_BMXR01000005.1"/>
</dbReference>
<reference evidence="8" key="2">
    <citation type="submission" date="2020-09" db="EMBL/GenBank/DDBJ databases">
        <authorList>
            <person name="Sun Q."/>
            <person name="Kim S."/>
        </authorList>
    </citation>
    <scope>NUCLEOTIDE SEQUENCE</scope>
    <source>
        <strain evidence="8">KCTC 22169</strain>
    </source>
</reference>
<protein>
    <submittedName>
        <fullName evidence="8">Multidrug ABC transporter permease</fullName>
    </submittedName>
</protein>
<feature type="transmembrane region" description="Helical" evidence="6">
    <location>
        <begin position="350"/>
        <end position="375"/>
    </location>
</feature>
<keyword evidence="9" id="KW-1185">Reference proteome</keyword>
<feature type="transmembrane region" description="Helical" evidence="6">
    <location>
        <begin position="192"/>
        <end position="214"/>
    </location>
</feature>
<evidence type="ECO:0000313" key="9">
    <source>
        <dbReference type="Proteomes" id="UP000626148"/>
    </source>
</evidence>
<dbReference type="PANTHER" id="PTHR30294:SF47">
    <property type="entry name" value="INNER MEMBRANE TRANSPORT PERMEASE YHHJ"/>
    <property type="match status" value="1"/>
</dbReference>
<comment type="subcellular location">
    <subcellularLocation>
        <location evidence="1">Cell membrane</location>
        <topology evidence="1">Multi-pass membrane protein</topology>
    </subcellularLocation>
</comment>
<dbReference type="InterPro" id="IPR013525">
    <property type="entry name" value="ABC2_TM"/>
</dbReference>
<dbReference type="GO" id="GO:0140359">
    <property type="term" value="F:ABC-type transporter activity"/>
    <property type="evidence" value="ECO:0007669"/>
    <property type="project" value="InterPro"/>
</dbReference>
<organism evidence="8 9">
    <name type="scientific">Saccharospirillum salsuginis</name>
    <dbReference type="NCBI Taxonomy" id="418750"/>
    <lineage>
        <taxon>Bacteria</taxon>
        <taxon>Pseudomonadati</taxon>
        <taxon>Pseudomonadota</taxon>
        <taxon>Gammaproteobacteria</taxon>
        <taxon>Oceanospirillales</taxon>
        <taxon>Saccharospirillaceae</taxon>
        <taxon>Saccharospirillum</taxon>
    </lineage>
</organism>
<keyword evidence="5 6" id="KW-0472">Membrane</keyword>
<evidence type="ECO:0000256" key="2">
    <source>
        <dbReference type="ARBA" id="ARBA00022475"/>
    </source>
</evidence>
<dbReference type="InterPro" id="IPR051449">
    <property type="entry name" value="ABC-2_transporter_component"/>
</dbReference>
<dbReference type="GO" id="GO:0005886">
    <property type="term" value="C:plasma membrane"/>
    <property type="evidence" value="ECO:0007669"/>
    <property type="project" value="UniProtKB-SubCell"/>
</dbReference>
<keyword evidence="3 6" id="KW-0812">Transmembrane</keyword>
<comment type="caution">
    <text evidence="8">The sequence shown here is derived from an EMBL/GenBank/DDBJ whole genome shotgun (WGS) entry which is preliminary data.</text>
</comment>
<name>A0A918N9K7_9GAMM</name>
<accession>A0A918N9K7</accession>